<keyword evidence="3 6" id="KW-0378">Hydrolase</keyword>
<keyword evidence="2" id="KW-0624">Polysaccharide degradation</keyword>
<dbReference type="SUPFAM" id="SSF75005">
    <property type="entry name" value="Arabinanase/levansucrase/invertase"/>
    <property type="match status" value="1"/>
</dbReference>
<keyword evidence="7" id="KW-0732">Signal</keyword>
<reference evidence="8 9" key="1">
    <citation type="submission" date="2021-07" db="EMBL/GenBank/DDBJ databases">
        <title>Sphingomonas sp.</title>
        <authorList>
            <person name="Feng G."/>
            <person name="Li J."/>
            <person name="Pan M."/>
        </authorList>
    </citation>
    <scope>NUCLEOTIDE SEQUENCE [LARGE SCALE GENOMIC DNA]</scope>
    <source>
        <strain evidence="8 9">RRHST34</strain>
    </source>
</reference>
<evidence type="ECO:0000256" key="6">
    <source>
        <dbReference type="RuleBase" id="RU361187"/>
    </source>
</evidence>
<protein>
    <submittedName>
        <fullName evidence="8">Family 43 glycosylhydrolase</fullName>
    </submittedName>
</protein>
<evidence type="ECO:0000313" key="8">
    <source>
        <dbReference type="EMBL" id="MBW6529785.1"/>
    </source>
</evidence>
<feature type="chain" id="PRO_5046937912" evidence="7">
    <location>
        <begin position="24"/>
        <end position="304"/>
    </location>
</feature>
<evidence type="ECO:0000256" key="4">
    <source>
        <dbReference type="ARBA" id="ARBA00023277"/>
    </source>
</evidence>
<evidence type="ECO:0000256" key="1">
    <source>
        <dbReference type="ARBA" id="ARBA00009865"/>
    </source>
</evidence>
<evidence type="ECO:0000256" key="5">
    <source>
        <dbReference type="ARBA" id="ARBA00023295"/>
    </source>
</evidence>
<dbReference type="EMBL" id="JAHXZN010000001">
    <property type="protein sequence ID" value="MBW6529785.1"/>
    <property type="molecule type" value="Genomic_DNA"/>
</dbReference>
<keyword evidence="5 6" id="KW-0326">Glycosidase</keyword>
<keyword evidence="2" id="KW-0858">Xylan degradation</keyword>
<organism evidence="8 9">
    <name type="scientific">Sphingomonas citri</name>
    <dbReference type="NCBI Taxonomy" id="2862499"/>
    <lineage>
        <taxon>Bacteria</taxon>
        <taxon>Pseudomonadati</taxon>
        <taxon>Pseudomonadota</taxon>
        <taxon>Alphaproteobacteria</taxon>
        <taxon>Sphingomonadales</taxon>
        <taxon>Sphingomonadaceae</taxon>
        <taxon>Sphingomonas</taxon>
    </lineage>
</organism>
<feature type="signal peptide" evidence="7">
    <location>
        <begin position="1"/>
        <end position="23"/>
    </location>
</feature>
<dbReference type="InterPro" id="IPR006710">
    <property type="entry name" value="Glyco_hydro_43"/>
</dbReference>
<dbReference type="PROSITE" id="PS51257">
    <property type="entry name" value="PROKAR_LIPOPROTEIN"/>
    <property type="match status" value="1"/>
</dbReference>
<name>A0ABS7BJI0_9SPHN</name>
<dbReference type="PANTHER" id="PTHR43772:SF2">
    <property type="entry name" value="PUTATIVE (AFU_ORTHOLOGUE AFUA_2G04480)-RELATED"/>
    <property type="match status" value="1"/>
</dbReference>
<accession>A0ABS7BJI0</accession>
<evidence type="ECO:0000256" key="7">
    <source>
        <dbReference type="SAM" id="SignalP"/>
    </source>
</evidence>
<dbReference type="InterPro" id="IPR052176">
    <property type="entry name" value="Glycosyl_Hydrlase_43_Enz"/>
</dbReference>
<dbReference type="Pfam" id="PF04616">
    <property type="entry name" value="Glyco_hydro_43"/>
    <property type="match status" value="1"/>
</dbReference>
<evidence type="ECO:0000256" key="3">
    <source>
        <dbReference type="ARBA" id="ARBA00022801"/>
    </source>
</evidence>
<dbReference type="Gene3D" id="2.115.10.20">
    <property type="entry name" value="Glycosyl hydrolase domain, family 43"/>
    <property type="match status" value="1"/>
</dbReference>
<evidence type="ECO:0000313" key="9">
    <source>
        <dbReference type="Proteomes" id="UP000759103"/>
    </source>
</evidence>
<proteinExistence type="inferred from homology"/>
<dbReference type="RefSeq" id="WP_219747267.1">
    <property type="nucleotide sequence ID" value="NZ_JAHXZN010000001.1"/>
</dbReference>
<evidence type="ECO:0000256" key="2">
    <source>
        <dbReference type="ARBA" id="ARBA00022651"/>
    </source>
</evidence>
<keyword evidence="9" id="KW-1185">Reference proteome</keyword>
<sequence>MRRGASLALAVALLAGCATPAHNPLFAGADPAVLVEHDTVRLLPTGRGDTLRGWVRERGRWRAGPPLIALADIRWAPDGAPRHFLWAPDMLATNGRYYLYYSIGPQNPTPSRIGVATAVSPDGPFVDSGRPLLTGGAGFEAIDPAVFADPHDGRTYLLAGGSAGARLRMFELASDRVSIARELPVTQPPDFTEGAYLHERDGTYYLSYSHGRYDRGDYSVHYETAPSVAGPWTYRGRLLASDSRYKGPGHHSFFRDPADGRWKIAYHRWEHVSGDGPYRGERQVAIETIRYLRDGRIAPIRMTP</sequence>
<dbReference type="Proteomes" id="UP000759103">
    <property type="component" value="Unassembled WGS sequence"/>
</dbReference>
<dbReference type="PANTHER" id="PTHR43772">
    <property type="entry name" value="ENDO-1,4-BETA-XYLANASE"/>
    <property type="match status" value="1"/>
</dbReference>
<comment type="similarity">
    <text evidence="1 6">Belongs to the glycosyl hydrolase 43 family.</text>
</comment>
<gene>
    <name evidence="8" type="ORF">KZ820_03470</name>
</gene>
<dbReference type="InterPro" id="IPR023296">
    <property type="entry name" value="Glyco_hydro_beta-prop_sf"/>
</dbReference>
<keyword evidence="4" id="KW-0119">Carbohydrate metabolism</keyword>
<comment type="caution">
    <text evidence="8">The sequence shown here is derived from an EMBL/GenBank/DDBJ whole genome shotgun (WGS) entry which is preliminary data.</text>
</comment>